<evidence type="ECO:0000313" key="2">
    <source>
        <dbReference type="Proteomes" id="UP001149090"/>
    </source>
</evidence>
<gene>
    <name evidence="1" type="ORF">M0811_06200</name>
</gene>
<proteinExistence type="predicted"/>
<dbReference type="Proteomes" id="UP001149090">
    <property type="component" value="Unassembled WGS sequence"/>
</dbReference>
<evidence type="ECO:0000313" key="1">
    <source>
        <dbReference type="EMBL" id="KAJ5076620.1"/>
    </source>
</evidence>
<organism evidence="1 2">
    <name type="scientific">Anaeramoeba ignava</name>
    <name type="common">Anaerobic marine amoeba</name>
    <dbReference type="NCBI Taxonomy" id="1746090"/>
    <lineage>
        <taxon>Eukaryota</taxon>
        <taxon>Metamonada</taxon>
        <taxon>Anaeramoebidae</taxon>
        <taxon>Anaeramoeba</taxon>
    </lineage>
</organism>
<protein>
    <submittedName>
        <fullName evidence="1">Thap domain protein</fullName>
    </submittedName>
</protein>
<name>A0A9Q0LRJ4_ANAIG</name>
<keyword evidence="2" id="KW-1185">Reference proteome</keyword>
<sequence>MNLQPIISRMLKKIDDLDEKMQKNLHLPQFNQVYGIVKSSIQPFFQKSQEKFISKKNVLLIVLIHLRKYYIFEDMVSFFGISLSSLHKIIQENMKRMENALIKWQIYCICKICKKRKTSPISDKGISPKEKCCCSQSEEDRSHNYTMLVPNLEVEFEVNFIPRPRTEKKWFSENEASRDAGITFFSPNYVEFHNQILLSITNRLQEMEIREDKFARKLVIHFKIDPYSKRNNEIDQNNNKTK</sequence>
<dbReference type="EMBL" id="JAPDFW010000060">
    <property type="protein sequence ID" value="KAJ5076620.1"/>
    <property type="molecule type" value="Genomic_DNA"/>
</dbReference>
<reference evidence="1" key="1">
    <citation type="submission" date="2022-10" db="EMBL/GenBank/DDBJ databases">
        <title>Novel sulphate-reducing endosymbionts in the free-living metamonad Anaeramoeba.</title>
        <authorList>
            <person name="Jerlstrom-Hultqvist J."/>
            <person name="Cepicka I."/>
            <person name="Gallot-Lavallee L."/>
            <person name="Salas-Leiva D."/>
            <person name="Curtis B.A."/>
            <person name="Zahonova K."/>
            <person name="Pipaliya S."/>
            <person name="Dacks J."/>
            <person name="Roger A.J."/>
        </authorList>
    </citation>
    <scope>NUCLEOTIDE SEQUENCE</scope>
    <source>
        <strain evidence="1">BMAN</strain>
    </source>
</reference>
<comment type="caution">
    <text evidence="1">The sequence shown here is derived from an EMBL/GenBank/DDBJ whole genome shotgun (WGS) entry which is preliminary data.</text>
</comment>
<dbReference type="AlphaFoldDB" id="A0A9Q0LRJ4"/>
<accession>A0A9Q0LRJ4</accession>